<name>A0AC34G5K4_9BILA</name>
<sequence>MYEFNVQDYANTGKVNDIWLELYEVELISRILLPSFIQYGSSNNNTATPEPARVTWSQRAHYPCDSGQCAIYILGTAPPRNRSRFEQE</sequence>
<evidence type="ECO:0000313" key="1">
    <source>
        <dbReference type="Proteomes" id="UP000887579"/>
    </source>
</evidence>
<organism evidence="1 2">
    <name type="scientific">Panagrolaimus sp. ES5</name>
    <dbReference type="NCBI Taxonomy" id="591445"/>
    <lineage>
        <taxon>Eukaryota</taxon>
        <taxon>Metazoa</taxon>
        <taxon>Ecdysozoa</taxon>
        <taxon>Nematoda</taxon>
        <taxon>Chromadorea</taxon>
        <taxon>Rhabditida</taxon>
        <taxon>Tylenchina</taxon>
        <taxon>Panagrolaimomorpha</taxon>
        <taxon>Panagrolaimoidea</taxon>
        <taxon>Panagrolaimidae</taxon>
        <taxon>Panagrolaimus</taxon>
    </lineage>
</organism>
<reference evidence="2" key="1">
    <citation type="submission" date="2022-11" db="UniProtKB">
        <authorList>
            <consortium name="WormBaseParasite"/>
        </authorList>
    </citation>
    <scope>IDENTIFICATION</scope>
</reference>
<accession>A0AC34G5K4</accession>
<evidence type="ECO:0000313" key="2">
    <source>
        <dbReference type="WBParaSite" id="ES5_v2.g24631.t1"/>
    </source>
</evidence>
<protein>
    <submittedName>
        <fullName evidence="2">Uncharacterized protein</fullName>
    </submittedName>
</protein>
<dbReference type="Proteomes" id="UP000887579">
    <property type="component" value="Unplaced"/>
</dbReference>
<proteinExistence type="predicted"/>
<dbReference type="WBParaSite" id="ES5_v2.g24631.t1">
    <property type="protein sequence ID" value="ES5_v2.g24631.t1"/>
    <property type="gene ID" value="ES5_v2.g24631"/>
</dbReference>